<dbReference type="EMBL" id="JOWA01000121">
    <property type="protein sequence ID" value="KEZ40737.1"/>
    <property type="molecule type" value="Genomic_DNA"/>
</dbReference>
<gene>
    <name evidence="3" type="ORF">SAPIO_CDS8685</name>
</gene>
<name>A0A084G075_PSEDA</name>
<reference evidence="3 4" key="1">
    <citation type="journal article" date="2014" name="Genome Announc.">
        <title>Draft genome sequence of the pathogenic fungus Scedosporium apiospermum.</title>
        <authorList>
            <person name="Vandeputte P."/>
            <person name="Ghamrawi S."/>
            <person name="Rechenmann M."/>
            <person name="Iltis A."/>
            <person name="Giraud S."/>
            <person name="Fleury M."/>
            <person name="Thornton C."/>
            <person name="Delhaes L."/>
            <person name="Meyer W."/>
            <person name="Papon N."/>
            <person name="Bouchara J.P."/>
        </authorList>
    </citation>
    <scope>NUCLEOTIDE SEQUENCE [LARGE SCALE GENOMIC DNA]</scope>
    <source>
        <strain evidence="3 4">IHEM 14462</strain>
    </source>
</reference>
<dbReference type="GO" id="GO:0016787">
    <property type="term" value="F:hydrolase activity"/>
    <property type="evidence" value="ECO:0007669"/>
    <property type="project" value="UniProtKB-KW"/>
</dbReference>
<proteinExistence type="predicted"/>
<dbReference type="GeneID" id="27727757"/>
<dbReference type="Pfam" id="PF07859">
    <property type="entry name" value="Abhydrolase_3"/>
    <property type="match status" value="1"/>
</dbReference>
<dbReference type="RefSeq" id="XP_016640536.1">
    <property type="nucleotide sequence ID" value="XM_016790273.1"/>
</dbReference>
<dbReference type="SUPFAM" id="SSF53474">
    <property type="entry name" value="alpha/beta-Hydrolases"/>
    <property type="match status" value="1"/>
</dbReference>
<keyword evidence="1 3" id="KW-0378">Hydrolase</keyword>
<dbReference type="InterPro" id="IPR013094">
    <property type="entry name" value="AB_hydrolase_3"/>
</dbReference>
<dbReference type="OMA" id="VIALHYW"/>
<evidence type="ECO:0000256" key="1">
    <source>
        <dbReference type="ARBA" id="ARBA00022801"/>
    </source>
</evidence>
<accession>A0A084G075</accession>
<sequence length="387" mass="43165">MADSEQPTWNDTMRTFMEPLPILTRVYYASVMSAIQGVGAHGRWYKGWQDWFSPPQKGPNIVKTYDIRQNLPIRIFFPSNYDQTSPQTLPTLFSIHGGGFCLGTPAELDDWNRHFADTNNMLVISLNYSKAPWYPFPTAVTDVAALYKAAVEDESLPIDAARIAVTGFSAGGTLALALCQVDPVRNHARAPPGAVVPIYPCATLALPPEEKGKRRRYKVGSRLGGIRGQKKDWVLPLANMFDWAYIRVGTDLRDPLLSPYFAPRADLPKNIFVIGAELDFLACEAHQLALRLAGKQDDLARYNSIPGRPEAGTEVGKLELEDERFAWEVEDGKGGSVRWLLVPDQVHAFDVAQGRSVMGDEEGVRDAVGKTEEYVRLMGEWLVRRWG</sequence>
<dbReference type="Gene3D" id="3.40.50.1820">
    <property type="entry name" value="alpha/beta hydrolase"/>
    <property type="match status" value="1"/>
</dbReference>
<evidence type="ECO:0000259" key="2">
    <source>
        <dbReference type="Pfam" id="PF07859"/>
    </source>
</evidence>
<organism evidence="3 4">
    <name type="scientific">Pseudallescheria apiosperma</name>
    <name type="common">Scedosporium apiospermum</name>
    <dbReference type="NCBI Taxonomy" id="563466"/>
    <lineage>
        <taxon>Eukaryota</taxon>
        <taxon>Fungi</taxon>
        <taxon>Dikarya</taxon>
        <taxon>Ascomycota</taxon>
        <taxon>Pezizomycotina</taxon>
        <taxon>Sordariomycetes</taxon>
        <taxon>Hypocreomycetidae</taxon>
        <taxon>Microascales</taxon>
        <taxon>Microascaceae</taxon>
        <taxon>Scedosporium</taxon>
    </lineage>
</organism>
<comment type="caution">
    <text evidence="3">The sequence shown here is derived from an EMBL/GenBank/DDBJ whole genome shotgun (WGS) entry which is preliminary data.</text>
</comment>
<keyword evidence="4" id="KW-1185">Reference proteome</keyword>
<protein>
    <submittedName>
        <fullName evidence="3">Alpha/beta hydrolase fold protein</fullName>
    </submittedName>
</protein>
<dbReference type="PANTHER" id="PTHR48081:SF8">
    <property type="entry name" value="ALPHA_BETA HYDROLASE FOLD-3 DOMAIN-CONTAINING PROTEIN-RELATED"/>
    <property type="match status" value="1"/>
</dbReference>
<dbReference type="InterPro" id="IPR029058">
    <property type="entry name" value="AB_hydrolase_fold"/>
</dbReference>
<dbReference type="OrthoDB" id="408631at2759"/>
<dbReference type="HOGENOM" id="CLU_012494_3_1_1"/>
<dbReference type="InterPro" id="IPR050300">
    <property type="entry name" value="GDXG_lipolytic_enzyme"/>
</dbReference>
<dbReference type="KEGG" id="sapo:SAPIO_CDS8685"/>
<feature type="domain" description="Alpha/beta hydrolase fold-3" evidence="2">
    <location>
        <begin position="93"/>
        <end position="297"/>
    </location>
</feature>
<dbReference type="VEuPathDB" id="FungiDB:SAPIO_CDS8685"/>
<dbReference type="PANTHER" id="PTHR48081">
    <property type="entry name" value="AB HYDROLASE SUPERFAMILY PROTEIN C4A8.06C"/>
    <property type="match status" value="1"/>
</dbReference>
<evidence type="ECO:0000313" key="4">
    <source>
        <dbReference type="Proteomes" id="UP000028545"/>
    </source>
</evidence>
<dbReference type="Proteomes" id="UP000028545">
    <property type="component" value="Unassembled WGS sequence"/>
</dbReference>
<dbReference type="AlphaFoldDB" id="A0A084G075"/>
<evidence type="ECO:0000313" key="3">
    <source>
        <dbReference type="EMBL" id="KEZ40737.1"/>
    </source>
</evidence>